<keyword evidence="2" id="KW-0732">Signal</keyword>
<dbReference type="PROSITE" id="PS51257">
    <property type="entry name" value="PROKAR_LIPOPROTEIN"/>
    <property type="match status" value="1"/>
</dbReference>
<protein>
    <submittedName>
        <fullName evidence="4">OLC1v1031916C1</fullName>
    </submittedName>
</protein>
<gene>
    <name evidence="4" type="ORF">OLC1_LOCUS6763</name>
</gene>
<dbReference type="SUPFAM" id="SSF47699">
    <property type="entry name" value="Bifunctional inhibitor/lipid-transfer protein/seed storage 2S albumin"/>
    <property type="match status" value="1"/>
</dbReference>
<proteinExistence type="predicted"/>
<feature type="signal peptide" evidence="2">
    <location>
        <begin position="1"/>
        <end position="25"/>
    </location>
</feature>
<evidence type="ECO:0000256" key="2">
    <source>
        <dbReference type="SAM" id="SignalP"/>
    </source>
</evidence>
<dbReference type="SMART" id="SM00499">
    <property type="entry name" value="AAI"/>
    <property type="match status" value="1"/>
</dbReference>
<organism evidence="4 5">
    <name type="scientific">Oldenlandia corymbosa var. corymbosa</name>
    <dbReference type="NCBI Taxonomy" id="529605"/>
    <lineage>
        <taxon>Eukaryota</taxon>
        <taxon>Viridiplantae</taxon>
        <taxon>Streptophyta</taxon>
        <taxon>Embryophyta</taxon>
        <taxon>Tracheophyta</taxon>
        <taxon>Spermatophyta</taxon>
        <taxon>Magnoliopsida</taxon>
        <taxon>eudicotyledons</taxon>
        <taxon>Gunneridae</taxon>
        <taxon>Pentapetalae</taxon>
        <taxon>asterids</taxon>
        <taxon>lamiids</taxon>
        <taxon>Gentianales</taxon>
        <taxon>Rubiaceae</taxon>
        <taxon>Rubioideae</taxon>
        <taxon>Spermacoceae</taxon>
        <taxon>Hedyotis-Oldenlandia complex</taxon>
        <taxon>Oldenlandia</taxon>
    </lineage>
</organism>
<feature type="compositionally biased region" description="Basic residues" evidence="1">
    <location>
        <begin position="32"/>
        <end position="41"/>
    </location>
</feature>
<keyword evidence="5" id="KW-1185">Reference proteome</keyword>
<accession>A0AAV1CKE0</accession>
<feature type="domain" description="Bifunctional inhibitor/plant lipid transfer protein/seed storage helical" evidence="3">
    <location>
        <begin position="74"/>
        <end position="157"/>
    </location>
</feature>
<evidence type="ECO:0000313" key="4">
    <source>
        <dbReference type="EMBL" id="CAI9095886.1"/>
    </source>
</evidence>
<dbReference type="PANTHER" id="PTHR31731">
    <property type="match status" value="1"/>
</dbReference>
<dbReference type="InterPro" id="IPR027923">
    <property type="entry name" value="Hydrophob_seed_dom"/>
</dbReference>
<dbReference type="Pfam" id="PF14547">
    <property type="entry name" value="Hydrophob_seed"/>
    <property type="match status" value="1"/>
</dbReference>
<sequence length="159" mass="17059">MGSKSIKFLAFLLLLNLVFFSLVSACDECPKPKPKPKKPKCPKPSPKPKSPKTKSPKPASPPPPPPPESPKATCPITLDLNPCLGLLNLAGIINIGLFSEAQCCPLLDDLADPDAAACLCNAVKVKVPGIINLTLPVNINPIFGRCHRTCPEKFQYCSY</sequence>
<feature type="region of interest" description="Disordered" evidence="1">
    <location>
        <begin position="29"/>
        <end position="72"/>
    </location>
</feature>
<name>A0AAV1CKE0_OLDCO</name>
<reference evidence="4" key="1">
    <citation type="submission" date="2023-03" db="EMBL/GenBank/DDBJ databases">
        <authorList>
            <person name="Julca I."/>
        </authorList>
    </citation>
    <scope>NUCLEOTIDE SEQUENCE</scope>
</reference>
<dbReference type="Gene3D" id="1.10.110.10">
    <property type="entry name" value="Plant lipid-transfer and hydrophobic proteins"/>
    <property type="match status" value="1"/>
</dbReference>
<evidence type="ECO:0000259" key="3">
    <source>
        <dbReference type="SMART" id="SM00499"/>
    </source>
</evidence>
<feature type="chain" id="PRO_5043953839" evidence="2">
    <location>
        <begin position="26"/>
        <end position="159"/>
    </location>
</feature>
<dbReference type="InterPro" id="IPR051636">
    <property type="entry name" value="Plant_LTP/defense-related"/>
</dbReference>
<dbReference type="InterPro" id="IPR036312">
    <property type="entry name" value="Bifun_inhib/LTP/seed_sf"/>
</dbReference>
<evidence type="ECO:0000256" key="1">
    <source>
        <dbReference type="SAM" id="MobiDB-lite"/>
    </source>
</evidence>
<dbReference type="EMBL" id="OX459119">
    <property type="protein sequence ID" value="CAI9095886.1"/>
    <property type="molecule type" value="Genomic_DNA"/>
</dbReference>
<dbReference type="InterPro" id="IPR016140">
    <property type="entry name" value="Bifunc_inhib/LTP/seed_store"/>
</dbReference>
<feature type="compositionally biased region" description="Pro residues" evidence="1">
    <location>
        <begin position="58"/>
        <end position="69"/>
    </location>
</feature>
<dbReference type="AlphaFoldDB" id="A0AAV1CKE0"/>
<dbReference type="Proteomes" id="UP001161247">
    <property type="component" value="Chromosome 2"/>
</dbReference>
<evidence type="ECO:0000313" key="5">
    <source>
        <dbReference type="Proteomes" id="UP001161247"/>
    </source>
</evidence>